<evidence type="ECO:0000313" key="3">
    <source>
        <dbReference type="EMBL" id="RDS84330.1"/>
    </source>
</evidence>
<dbReference type="OrthoDB" id="3763366at2"/>
<feature type="transmembrane region" description="Helical" evidence="1">
    <location>
        <begin position="176"/>
        <end position="196"/>
    </location>
</feature>
<proteinExistence type="predicted"/>
<dbReference type="EMBL" id="QRBF01000003">
    <property type="protein sequence ID" value="RDS84330.1"/>
    <property type="molecule type" value="Genomic_DNA"/>
</dbReference>
<dbReference type="AlphaFoldDB" id="A0A370X7U2"/>
<dbReference type="PROSITE" id="PS50924">
    <property type="entry name" value="MHYT"/>
    <property type="match status" value="1"/>
</dbReference>
<keyword evidence="1" id="KW-0812">Transmembrane</keyword>
<dbReference type="InterPro" id="IPR005330">
    <property type="entry name" value="MHYT_dom"/>
</dbReference>
<feature type="transmembrane region" description="Helical" evidence="1">
    <location>
        <begin position="45"/>
        <end position="65"/>
    </location>
</feature>
<organism evidence="3 4">
    <name type="scientific">Dyella psychrodurans</name>
    <dbReference type="NCBI Taxonomy" id="1927960"/>
    <lineage>
        <taxon>Bacteria</taxon>
        <taxon>Pseudomonadati</taxon>
        <taxon>Pseudomonadota</taxon>
        <taxon>Gammaproteobacteria</taxon>
        <taxon>Lysobacterales</taxon>
        <taxon>Rhodanobacteraceae</taxon>
        <taxon>Dyella</taxon>
    </lineage>
</organism>
<accession>A0A370X7U2</accession>
<keyword evidence="4" id="KW-1185">Reference proteome</keyword>
<protein>
    <recommendedName>
        <fullName evidence="2">MHYT domain-containing protein</fullName>
    </recommendedName>
</protein>
<comment type="caution">
    <text evidence="3">The sequence shown here is derived from an EMBL/GenBank/DDBJ whole genome shotgun (WGS) entry which is preliminary data.</text>
</comment>
<feature type="transmembrane region" description="Helical" evidence="1">
    <location>
        <begin position="140"/>
        <end position="164"/>
    </location>
</feature>
<dbReference type="GO" id="GO:0016020">
    <property type="term" value="C:membrane"/>
    <property type="evidence" value="ECO:0007669"/>
    <property type="project" value="UniProtKB-UniRule"/>
</dbReference>
<evidence type="ECO:0000313" key="4">
    <source>
        <dbReference type="Proteomes" id="UP000255334"/>
    </source>
</evidence>
<evidence type="ECO:0000256" key="1">
    <source>
        <dbReference type="PROSITE-ProRule" id="PRU00244"/>
    </source>
</evidence>
<feature type="transmembrane region" description="Helical" evidence="1">
    <location>
        <begin position="77"/>
        <end position="100"/>
    </location>
</feature>
<gene>
    <name evidence="3" type="ORF">DWU99_11385</name>
</gene>
<evidence type="ECO:0000259" key="2">
    <source>
        <dbReference type="PROSITE" id="PS50924"/>
    </source>
</evidence>
<dbReference type="RefSeq" id="WP_115478131.1">
    <property type="nucleotide sequence ID" value="NZ_QRBF01000003.1"/>
</dbReference>
<dbReference type="Pfam" id="PF03707">
    <property type="entry name" value="MHYT"/>
    <property type="match status" value="2"/>
</dbReference>
<dbReference type="Proteomes" id="UP000255334">
    <property type="component" value="Unassembled WGS sequence"/>
</dbReference>
<keyword evidence="1" id="KW-1133">Transmembrane helix</keyword>
<dbReference type="PANTHER" id="PTHR35152:SF1">
    <property type="entry name" value="DOMAIN SIGNALLING PROTEIN, PUTATIVE (AFU_ORTHOLOGUE AFUA_5G11310)-RELATED"/>
    <property type="match status" value="1"/>
</dbReference>
<sequence>MPMHVSYNWLLVLLSYAVSVLGSFTSLQLAVAIPLATTPRQRTAAVAMAGGAMGLGAIWAMHFIAMLACDSGMHVTYAPSLTALSAVVAFAACSAGLMLVGDALFSWLRLLAAGSCMGLGVGAMHYLGMAAMMMPAVISYNAGLVVASLVIAIVASMAALWLAFNLRGPWQMVASALVMGFAVCGMHYTGMTAATFTDNGGQLPDGYADGLRGDNLGLTVFGIVGTLLVLMLVLHYWRQRYRSSISI</sequence>
<keyword evidence="1" id="KW-0472">Membrane</keyword>
<feature type="domain" description="MHYT" evidence="2">
    <location>
        <begin position="7"/>
        <end position="197"/>
    </location>
</feature>
<feature type="transmembrane region" description="Helical" evidence="1">
    <location>
        <begin position="216"/>
        <end position="237"/>
    </location>
</feature>
<dbReference type="PANTHER" id="PTHR35152">
    <property type="entry name" value="DOMAIN SIGNALLING PROTEIN, PUTATIVE (AFU_ORTHOLOGUE AFUA_5G11310)-RELATED"/>
    <property type="match status" value="1"/>
</dbReference>
<feature type="transmembrane region" description="Helical" evidence="1">
    <location>
        <begin position="6"/>
        <end position="33"/>
    </location>
</feature>
<name>A0A370X7U2_9GAMM</name>
<feature type="transmembrane region" description="Helical" evidence="1">
    <location>
        <begin position="107"/>
        <end position="128"/>
    </location>
</feature>
<reference evidence="3 4" key="1">
    <citation type="submission" date="2018-07" db="EMBL/GenBank/DDBJ databases">
        <title>Dyella monticola sp. nov. and Dyella psychrodurans sp. nov. isolated from monsoon evergreen broad-leaved forest soil of Dinghu Mountain, China.</title>
        <authorList>
            <person name="Gao Z."/>
            <person name="Qiu L."/>
        </authorList>
    </citation>
    <scope>NUCLEOTIDE SEQUENCE [LARGE SCALE GENOMIC DNA]</scope>
    <source>
        <strain evidence="3 4">4MSK11</strain>
    </source>
</reference>